<dbReference type="Proteomes" id="UP000185356">
    <property type="component" value="Segment"/>
</dbReference>
<dbReference type="EMBL" id="KJ019139">
    <property type="protein sequence ID" value="AIX40455.1"/>
    <property type="molecule type" value="Genomic_DNA"/>
</dbReference>
<dbReference type="Proteomes" id="UP000185344">
    <property type="component" value="Segment"/>
</dbReference>
<dbReference type="Proteomes" id="UP000185381">
    <property type="component" value="Genome"/>
</dbReference>
<accession>A0A0E3FW11</accession>
<evidence type="ECO:0000313" key="30">
    <source>
        <dbReference type="EMBL" id="AIX36076.1"/>
    </source>
</evidence>
<evidence type="ECO:0000313" key="31">
    <source>
        <dbReference type="EMBL" id="AIX36294.1"/>
    </source>
</evidence>
<evidence type="ECO:0000313" key="17">
    <source>
        <dbReference type="EMBL" id="AIX24871.1"/>
    </source>
</evidence>
<dbReference type="Proteomes" id="UP000185376">
    <property type="component" value="Segment"/>
</dbReference>
<evidence type="ECO:0000313" key="23">
    <source>
        <dbReference type="EMBL" id="AIX26389.1"/>
    </source>
</evidence>
<evidence type="ECO:0000313" key="9">
    <source>
        <dbReference type="EMBL" id="AIX18896.1"/>
    </source>
</evidence>
<evidence type="ECO:0000313" key="14">
    <source>
        <dbReference type="EMBL" id="AIX22426.1"/>
    </source>
</evidence>
<dbReference type="Proteomes" id="UP000185375">
    <property type="component" value="Segment"/>
</dbReference>
<evidence type="ECO:0000313" key="41">
    <source>
        <dbReference type="EMBL" id="AIX40455.1"/>
    </source>
</evidence>
<sequence>MDPTELFGDDFWPYEGEWYMSMHMGIGELRMLYSHICYSLEKWPGYPARPIEEQEYLKLLKGRLFAMIMEYQFYDATDETD</sequence>
<evidence type="ECO:0000313" key="6">
    <source>
        <dbReference type="EMBL" id="AIX16214.1"/>
    </source>
</evidence>
<dbReference type="EMBL" id="KJ019113">
    <property type="protein sequence ID" value="AIX34791.1"/>
    <property type="molecule type" value="Genomic_DNA"/>
</dbReference>
<dbReference type="Proteomes" id="UP000185358">
    <property type="component" value="Segment"/>
</dbReference>
<name>A0A0E3FW11_9CAUD</name>
<dbReference type="EMBL" id="KJ019034">
    <property type="protein sequence ID" value="AIX15997.1"/>
    <property type="molecule type" value="Genomic_DNA"/>
</dbReference>
<evidence type="ECO:0000313" key="25">
    <source>
        <dbReference type="EMBL" id="AIX34571.1"/>
    </source>
</evidence>
<dbReference type="EMBL" id="KJ019140">
    <property type="protein sequence ID" value="AIX40673.1"/>
    <property type="molecule type" value="Genomic_DNA"/>
</dbReference>
<dbReference type="Proteomes" id="UP000185346">
    <property type="component" value="Segment"/>
</dbReference>
<dbReference type="EMBL" id="KJ019056">
    <property type="protein sequence ID" value="AIX20980.1"/>
    <property type="molecule type" value="Genomic_DNA"/>
</dbReference>
<dbReference type="Proteomes" id="UP000185359">
    <property type="component" value="Segment"/>
</dbReference>
<dbReference type="EMBL" id="KJ019160">
    <property type="protein sequence ID" value="AIX45929.1"/>
    <property type="molecule type" value="Genomic_DNA"/>
</dbReference>
<dbReference type="EMBL" id="KJ019080">
    <property type="protein sequence ID" value="AIX26389.1"/>
    <property type="molecule type" value="Genomic_DNA"/>
</dbReference>
<evidence type="ECO:0000313" key="10">
    <source>
        <dbReference type="EMBL" id="AIX19115.1"/>
    </source>
</evidence>
<dbReference type="EMBL" id="KJ019119">
    <property type="protein sequence ID" value="AIX36076.1"/>
    <property type="molecule type" value="Genomic_DNA"/>
</dbReference>
<evidence type="ECO:0000313" key="4">
    <source>
        <dbReference type="EMBL" id="AIX15568.1"/>
    </source>
</evidence>
<evidence type="ECO:0000313" key="2">
    <source>
        <dbReference type="EMBL" id="AIX14923.1"/>
    </source>
</evidence>
<evidence type="ECO:0000313" key="18">
    <source>
        <dbReference type="EMBL" id="AIX25088.1"/>
    </source>
</evidence>
<protein>
    <recommendedName>
        <fullName evidence="51">Baseplate wedge initiator</fullName>
    </recommendedName>
</protein>
<dbReference type="Proteomes" id="UP000185345">
    <property type="component" value="Segment"/>
</dbReference>
<evidence type="ECO:0000313" key="5">
    <source>
        <dbReference type="EMBL" id="AIX15997.1"/>
    </source>
</evidence>
<dbReference type="Proteomes" id="UP000185368">
    <property type="component" value="Segment"/>
</dbReference>
<dbReference type="EMBL" id="KJ019072">
    <property type="protein sequence ID" value="AIX24652.1"/>
    <property type="molecule type" value="Genomic_DNA"/>
</dbReference>
<dbReference type="EMBL" id="KJ019048">
    <property type="protein sequence ID" value="AIX19115.1"/>
    <property type="molecule type" value="Genomic_DNA"/>
</dbReference>
<proteinExistence type="predicted"/>
<gene>
    <name evidence="40" type="ORF">Syn7803C102_92</name>
    <name evidence="41" type="ORF">Syn7803C108_93</name>
    <name evidence="42" type="ORF">Syn7803C109_92</name>
    <name evidence="43" type="ORF">Syn7803C35_92</name>
    <name evidence="44" type="ORF">Syn7803C37_93</name>
    <name evidence="45" type="ORF">Syn7803C39_92</name>
    <name evidence="46" type="ORF">Syn7803C40_92</name>
    <name evidence="1" type="ORF">Syn7803C45_93</name>
    <name evidence="2" type="ORF">Syn7803C46_92</name>
    <name evidence="3" type="ORF">Syn7803C48_92</name>
    <name evidence="4" type="ORF">Syn7803C49_92</name>
    <name evidence="5" type="ORF">Syn7803C54_92</name>
    <name evidence="6" type="ORF">Syn7803C55_89</name>
    <name evidence="7" type="ORF">Syn7803C57_92</name>
    <name evidence="8" type="ORF">Syn7803C72_92</name>
    <name evidence="9" type="ORF">Syn7803C73_92</name>
    <name evidence="10" type="ORF">Syn7803C75_93</name>
    <name evidence="11" type="ORF">Syn7803C77_92</name>
    <name evidence="12" type="ORF">Syn7803C88_92</name>
    <name evidence="13" type="ORF">Syn7803C89_92</name>
    <name evidence="14" type="ORF">Syn7803C93_92</name>
    <name evidence="15" type="ORF">Syn7803US104_93</name>
    <name evidence="16" type="ORF">Syn7803US108_92</name>
    <name evidence="17" type="ORF">Syn7803US109_93</name>
    <name evidence="18" type="ORF">Syn7803US110_92</name>
    <name evidence="19" type="ORF">Syn7803US111_92</name>
    <name evidence="20" type="ORF">Syn7803US113_92</name>
    <name evidence="21" type="ORF">Syn7803US114_92</name>
    <name evidence="22" type="ORF">Syn7803US115_91</name>
    <name evidence="23" type="ORF">Syn7803US116_92</name>
    <name evidence="24" type="ORF">Syn7803US122_92</name>
    <name evidence="25" type="ORF">Syn7803US59_92</name>
    <name evidence="26" type="ORF">Syn7803US5_93</name>
    <name evidence="27" type="ORF">Syn7803US61_91</name>
    <name evidence="28" type="ORF">Syn7803US63_91</name>
    <name evidence="29" type="ORF">Syn7803US64_92</name>
    <name evidence="30" type="ORF">Syn7803US65_94</name>
    <name evidence="31" type="ORF">Syn7803US71_92</name>
    <name evidence="32" type="ORF">Syn7803US78_92</name>
    <name evidence="33" type="ORF">Syn7803US80_94</name>
    <name evidence="34" type="ORF">Syn7803US82_92</name>
    <name evidence="35" type="ORF">Syn7803US83_92</name>
    <name evidence="36" type="ORF">Syn7803US85_92</name>
    <name evidence="37" type="ORF">Syn7803US89_92</name>
    <name evidence="38" type="ORF">Syn7803US94_92</name>
    <name evidence="39" type="ORF">Syn7803US95_93</name>
</gene>
<evidence type="ECO:0008006" key="51">
    <source>
        <dbReference type="Google" id="ProtNLM"/>
    </source>
</evidence>
<evidence type="ECO:0000313" key="16">
    <source>
        <dbReference type="EMBL" id="AIX24652.1"/>
    </source>
</evidence>
<dbReference type="Proteomes" id="UP000185365">
    <property type="component" value="Segment"/>
</dbReference>
<evidence type="ECO:0000313" key="7">
    <source>
        <dbReference type="EMBL" id="AIX16399.1"/>
    </source>
</evidence>
<evidence type="ECO:0000313" key="42">
    <source>
        <dbReference type="EMBL" id="AIX40673.1"/>
    </source>
</evidence>
<evidence type="ECO:0000313" key="19">
    <source>
        <dbReference type="EMBL" id="AIX25307.1"/>
    </source>
</evidence>
<evidence type="ECO:0000313" key="39">
    <source>
        <dbReference type="EMBL" id="AIX38743.1"/>
    </source>
</evidence>
<evidence type="ECO:0000313" key="32">
    <source>
        <dbReference type="EMBL" id="AIX36511.1"/>
    </source>
</evidence>
<dbReference type="OrthoDB" id="26662at10239"/>
<dbReference type="EMBL" id="KJ019125">
    <property type="protein sequence ID" value="AIX37438.1"/>
    <property type="molecule type" value="Genomic_DNA"/>
</dbReference>
<dbReference type="Proteomes" id="UP000185351">
    <property type="component" value="Segment"/>
</dbReference>
<dbReference type="Proteomes" id="UP000185348">
    <property type="component" value="Segment"/>
</dbReference>
<evidence type="ECO:0000313" key="29">
    <source>
        <dbReference type="EMBL" id="AIX35855.1"/>
    </source>
</evidence>
<dbReference type="Proteomes" id="UP000185384">
    <property type="component" value="Segment"/>
</dbReference>
<evidence type="ECO:0000313" key="13">
    <source>
        <dbReference type="EMBL" id="AIX21197.1"/>
    </source>
</evidence>
<dbReference type="Proteomes" id="UP000185343">
    <property type="component" value="Segment"/>
</dbReference>
<evidence type="ECO:0000313" key="8">
    <source>
        <dbReference type="EMBL" id="AIX18678.1"/>
    </source>
</evidence>
<dbReference type="EMBL" id="KJ019118">
    <property type="protein sequence ID" value="AIX35855.1"/>
    <property type="molecule type" value="Genomic_DNA"/>
</dbReference>
<dbReference type="KEGG" id="vg:24171503"/>
<dbReference type="Proteomes" id="UP000185383">
    <property type="component" value="Segment"/>
</dbReference>
<dbReference type="Proteomes" id="UP000220606">
    <property type="component" value="Segment"/>
</dbReference>
<dbReference type="Proteomes" id="UP000185355">
    <property type="component" value="Segment"/>
</dbReference>
<dbReference type="Proteomes" id="UP000185374">
    <property type="component" value="Segment"/>
</dbReference>
<dbReference type="Proteomes" id="UP000185371">
    <property type="component" value="Segment"/>
</dbReference>
<reference evidence="47 48" key="1">
    <citation type="submission" date="2013-12" db="EMBL/GenBank/DDBJ databases">
        <title>Ecological redundancy of diverse viral populations within a natural community.</title>
        <authorList>
            <person name="Gregory A.C."/>
            <person name="LaButti K."/>
            <person name="Copeland A."/>
            <person name="Woyke T."/>
            <person name="Sullivan M.B."/>
        </authorList>
    </citation>
    <scope>NUCLEOTIDE SEQUENCE [LARGE SCALE GENOMIC DNA]</scope>
    <source>
        <strain evidence="40">Syn7803C102</strain>
        <strain evidence="41">Syn7803C108</strain>
        <strain evidence="42">Syn7803C109</strain>
        <strain evidence="43">Syn7803C35</strain>
        <strain evidence="44">Syn7803C37</strain>
        <strain evidence="45">Syn7803C39</strain>
        <strain evidence="46">Syn7803C40</strain>
        <strain evidence="1">Syn7803C45</strain>
        <strain evidence="2">Syn7803C46</strain>
        <strain evidence="3">Syn7803C48</strain>
        <strain evidence="4">Syn7803C49</strain>
        <strain evidence="5">Syn7803C54</strain>
        <strain evidence="6">Syn7803C55</strain>
        <strain evidence="7">Syn7803C57</strain>
        <strain evidence="8">Syn7803C72</strain>
        <strain evidence="9">Syn7803C73</strain>
        <strain evidence="10">Syn7803C75</strain>
        <strain evidence="11">Syn7803C77</strain>
        <strain evidence="12">Syn7803C88</strain>
        <strain evidence="13">Syn7803C89</strain>
        <strain evidence="14">Syn7803C93</strain>
        <strain evidence="15">Syn7803US104</strain>
        <strain evidence="16">Syn7803US108</strain>
        <strain evidence="17">Syn7803US109</strain>
        <strain evidence="18">Syn7803US110</strain>
        <strain evidence="19">Syn7803US111</strain>
        <strain evidence="20">Syn7803US113</strain>
        <strain evidence="21">Syn7803US114</strain>
        <strain evidence="22">Syn7803US115</strain>
        <strain evidence="23">Syn7803US116</strain>
        <strain evidence="24">Syn7803US122</strain>
        <strain evidence="26">Syn7803US5</strain>
        <strain evidence="25">Syn7803US59</strain>
        <strain evidence="27">Syn7803US61</strain>
        <strain evidence="28">Syn7803US63</strain>
        <strain evidence="29">Syn7803US64</strain>
        <strain evidence="30">Syn7803US65</strain>
        <strain evidence="31">Syn7803US71</strain>
        <strain evidence="32">Syn7803US78</strain>
        <strain evidence="33">Syn7803US80</strain>
        <strain evidence="34">Syn7803US82</strain>
        <strain evidence="35">Syn7803US83</strain>
        <strain evidence="36">Syn7803US85</strain>
        <strain evidence="37">Syn7803US89</strain>
        <strain evidence="38">Syn7803US94</strain>
        <strain evidence="39">Syn7803US95</strain>
    </source>
</reference>
<dbReference type="EMBL" id="KJ019073">
    <property type="protein sequence ID" value="AIX24871.1"/>
    <property type="molecule type" value="Genomic_DNA"/>
</dbReference>
<dbReference type="Proteomes" id="UP000185361">
    <property type="component" value="Segment"/>
</dbReference>
<dbReference type="EMBL" id="KJ019031">
    <property type="protein sequence ID" value="AIX15350.1"/>
    <property type="molecule type" value="Genomic_DNA"/>
</dbReference>
<evidence type="ECO:0000313" key="26">
    <source>
        <dbReference type="EMBL" id="AIX34791.1"/>
    </source>
</evidence>
<dbReference type="Proteomes" id="UP000185380">
    <property type="component" value="Segment"/>
</dbReference>
<dbReference type="EMBL" id="KJ019164">
    <property type="protein sequence ID" value="AIX46791.1"/>
    <property type="molecule type" value="Genomic_DNA"/>
</dbReference>
<dbReference type="EMBL" id="KJ019117">
    <property type="protein sequence ID" value="AIX35637.1"/>
    <property type="molecule type" value="Genomic_DNA"/>
</dbReference>
<dbReference type="Proteomes" id="UP000185385">
    <property type="component" value="Segment"/>
</dbReference>
<dbReference type="EMBL" id="KJ019070">
    <property type="protein sequence ID" value="AIX24218.1"/>
    <property type="molecule type" value="Genomic_DNA"/>
</dbReference>
<dbReference type="EMBL" id="KJ019127">
    <property type="protein sequence ID" value="AIX37874.1"/>
    <property type="molecule type" value="Genomic_DNA"/>
</dbReference>
<evidence type="ECO:0000313" key="20">
    <source>
        <dbReference type="EMBL" id="AIX25736.1"/>
    </source>
</evidence>
<evidence type="ECO:0000313" key="45">
    <source>
        <dbReference type="EMBL" id="AIX46791.1"/>
    </source>
</evidence>
<dbReference type="Proteomes" id="UP000185363">
    <property type="component" value="Segment"/>
</dbReference>
<evidence type="ECO:0000313" key="22">
    <source>
        <dbReference type="EMBL" id="AIX26171.1"/>
    </source>
</evidence>
<dbReference type="EMBL" id="KJ019077">
    <property type="protein sequence ID" value="AIX25736.1"/>
    <property type="molecule type" value="Genomic_DNA"/>
</dbReference>
<evidence type="ECO:0000313" key="37">
    <source>
        <dbReference type="EMBL" id="AIX38307.1"/>
    </source>
</evidence>
<evidence type="ECO:0000313" key="33">
    <source>
        <dbReference type="EMBL" id="AIX37220.1"/>
    </source>
</evidence>
<dbReference type="EMBL" id="KJ019121">
    <property type="protein sequence ID" value="AIX36511.1"/>
    <property type="molecule type" value="Genomic_DNA"/>
</dbReference>
<dbReference type="RefSeq" id="YP_009133435.1">
    <property type="nucleotide sequence ID" value="NC_026923.1"/>
</dbReference>
<dbReference type="Proteomes" id="UP000185357">
    <property type="component" value="Segment"/>
</dbReference>
<dbReference type="EMBL" id="KJ019074">
    <property type="protein sequence ID" value="AIX25088.1"/>
    <property type="molecule type" value="Genomic_DNA"/>
</dbReference>
<dbReference type="Proteomes" id="UP000185369">
    <property type="component" value="Segment"/>
</dbReference>
<dbReference type="Proteomes" id="UP000185382">
    <property type="component" value="Segment"/>
</dbReference>
<dbReference type="EMBL" id="KJ019062">
    <property type="protein sequence ID" value="AIX22426.1"/>
    <property type="molecule type" value="Genomic_DNA"/>
</dbReference>
<dbReference type="Proteomes" id="UP000185349">
    <property type="component" value="Segment"/>
</dbReference>
<dbReference type="EMBL" id="KJ019046">
    <property type="protein sequence ID" value="AIX18678.1"/>
    <property type="molecule type" value="Genomic_DNA"/>
</dbReference>
<evidence type="ECO:0000313" key="3">
    <source>
        <dbReference type="EMBL" id="AIX15350.1"/>
    </source>
</evidence>
<dbReference type="EMBL" id="KJ019075">
    <property type="protein sequence ID" value="AIX25307.1"/>
    <property type="molecule type" value="Genomic_DNA"/>
</dbReference>
<evidence type="ECO:0000313" key="1">
    <source>
        <dbReference type="EMBL" id="AIX14704.1"/>
    </source>
</evidence>
<evidence type="ECO:0000313" key="15">
    <source>
        <dbReference type="EMBL" id="AIX24218.1"/>
    </source>
</evidence>
<dbReference type="Proteomes" id="UP000185370">
    <property type="component" value="Segment"/>
</dbReference>
<dbReference type="EMBL" id="KJ019057">
    <property type="protein sequence ID" value="AIX21197.1"/>
    <property type="molecule type" value="Genomic_DNA"/>
</dbReference>
<dbReference type="EMBL" id="KJ019047">
    <property type="protein sequence ID" value="AIX18896.1"/>
    <property type="molecule type" value="Genomic_DNA"/>
</dbReference>
<dbReference type="EMBL" id="KJ019136">
    <property type="protein sequence ID" value="AIX39818.1"/>
    <property type="molecule type" value="Genomic_DNA"/>
</dbReference>
<evidence type="ECO:0000313" key="47">
    <source>
        <dbReference type="Proteomes" id="UP000033003"/>
    </source>
</evidence>
<dbReference type="GeneID" id="24171503"/>
<organism evidence="31 49">
    <name type="scientific">Synechococcus phage ACG-2014d</name>
    <dbReference type="NCBI Taxonomy" id="1493509"/>
    <lineage>
        <taxon>Viruses</taxon>
        <taxon>Duplodnaviria</taxon>
        <taxon>Heunggongvirae</taxon>
        <taxon>Uroviricota</taxon>
        <taxon>Caudoviricetes</taxon>
        <taxon>Pantevenvirales</taxon>
        <taxon>Kyanoviridae</taxon>
        <taxon>Lowelvirus</taxon>
        <taxon>Lowelvirus tuscon4d</taxon>
    </lineage>
</organism>
<dbReference type="EMBL" id="KJ019032">
    <property type="protein sequence ID" value="AIX15568.1"/>
    <property type="molecule type" value="Genomic_DNA"/>
</dbReference>
<evidence type="ECO:0000313" key="48">
    <source>
        <dbReference type="Proteomes" id="UP000185343"/>
    </source>
</evidence>
<dbReference type="EMBL" id="KJ019120">
    <property type="protein sequence ID" value="AIX36294.1"/>
    <property type="molecule type" value="Genomic_DNA"/>
</dbReference>
<dbReference type="Proteomes" id="UP000185386">
    <property type="component" value="Segment"/>
</dbReference>
<evidence type="ECO:0000313" key="43">
    <source>
        <dbReference type="EMBL" id="AIX45929.1"/>
    </source>
</evidence>
<dbReference type="Proteomes" id="UP000185372">
    <property type="component" value="Genome"/>
</dbReference>
<evidence type="ECO:0000313" key="35">
    <source>
        <dbReference type="EMBL" id="AIX37656.1"/>
    </source>
</evidence>
<evidence type="ECO:0000313" key="36">
    <source>
        <dbReference type="EMBL" id="AIX37874.1"/>
    </source>
</evidence>
<dbReference type="Proteomes" id="UP000185379">
    <property type="component" value="Segment"/>
</dbReference>
<dbReference type="EMBL" id="KJ019115">
    <property type="protein sequence ID" value="AIX35215.1"/>
    <property type="molecule type" value="Genomic_DNA"/>
</dbReference>
<dbReference type="EMBL" id="KJ019028">
    <property type="protein sequence ID" value="AIX14704.1"/>
    <property type="molecule type" value="Genomic_DNA"/>
</dbReference>
<evidence type="ECO:0000313" key="28">
    <source>
        <dbReference type="EMBL" id="AIX35637.1"/>
    </source>
</evidence>
<dbReference type="Proteomes" id="UP000185373">
    <property type="component" value="Segment"/>
</dbReference>
<dbReference type="Proteomes" id="UP000185366">
    <property type="component" value="Segment"/>
</dbReference>
<dbReference type="EMBL" id="KJ019165">
    <property type="protein sequence ID" value="AIX47008.1"/>
    <property type="molecule type" value="Genomic_DNA"/>
</dbReference>
<evidence type="ECO:0000313" key="27">
    <source>
        <dbReference type="EMBL" id="AIX35215.1"/>
    </source>
</evidence>
<dbReference type="Proteomes" id="UP000185354">
    <property type="component" value="Segment"/>
</dbReference>
<evidence type="ECO:0000313" key="24">
    <source>
        <dbReference type="EMBL" id="AIX27025.1"/>
    </source>
</evidence>
<dbReference type="Proteomes" id="UP000185364">
    <property type="component" value="Segment"/>
</dbReference>
<evidence type="ECO:0000313" key="21">
    <source>
        <dbReference type="EMBL" id="AIX25954.1"/>
    </source>
</evidence>
<dbReference type="EMBL" id="KJ019078">
    <property type="protein sequence ID" value="AIX25954.1"/>
    <property type="molecule type" value="Genomic_DNA"/>
</dbReference>
<dbReference type="Proteomes" id="UP000185362">
    <property type="component" value="Segment"/>
</dbReference>
<dbReference type="EMBL" id="KJ019079">
    <property type="protein sequence ID" value="AIX26171.1"/>
    <property type="molecule type" value="Genomic_DNA"/>
</dbReference>
<dbReference type="EMBL" id="KJ019035">
    <property type="protein sequence ID" value="AIX16214.1"/>
    <property type="molecule type" value="Genomic_DNA"/>
</dbReference>
<dbReference type="Proteomes" id="UP000185347">
    <property type="component" value="Segment"/>
</dbReference>
<evidence type="ECO:0000313" key="34">
    <source>
        <dbReference type="EMBL" id="AIX37438.1"/>
    </source>
</evidence>
<dbReference type="EMBL" id="KJ019029">
    <property type="protein sequence ID" value="AIX14923.1"/>
    <property type="molecule type" value="Genomic_DNA"/>
</dbReference>
<evidence type="ECO:0000313" key="12">
    <source>
        <dbReference type="EMBL" id="AIX20980.1"/>
    </source>
</evidence>
<dbReference type="Proteomes" id="UP000185367">
    <property type="component" value="Segment"/>
</dbReference>
<dbReference type="EMBL" id="KJ019131">
    <property type="protein sequence ID" value="AIX38743.1"/>
    <property type="molecule type" value="Genomic_DNA"/>
</dbReference>
<dbReference type="EMBL" id="KJ019130">
    <property type="protein sequence ID" value="AIX38524.1"/>
    <property type="molecule type" value="Genomic_DNA"/>
</dbReference>
<evidence type="ECO:0000313" key="49">
    <source>
        <dbReference type="Proteomes" id="UP000185348"/>
    </source>
</evidence>
<dbReference type="EMBL" id="KJ019112">
    <property type="protein sequence ID" value="AIX34571.1"/>
    <property type="molecule type" value="Genomic_DNA"/>
</dbReference>
<dbReference type="EMBL" id="KJ019129">
    <property type="protein sequence ID" value="AIX38307.1"/>
    <property type="molecule type" value="Genomic_DNA"/>
</dbReference>
<keyword evidence="50" id="KW-1185">Reference proteome</keyword>
<dbReference type="EMBL" id="KJ019162">
    <property type="protein sequence ID" value="AIX46366.1"/>
    <property type="molecule type" value="Genomic_DNA"/>
</dbReference>
<evidence type="ECO:0000313" key="40">
    <source>
        <dbReference type="EMBL" id="AIX39818.1"/>
    </source>
</evidence>
<dbReference type="EMBL" id="KJ019036">
    <property type="protein sequence ID" value="AIX16399.1"/>
    <property type="molecule type" value="Genomic_DNA"/>
</dbReference>
<dbReference type="Proteomes" id="UP000185378">
    <property type="component" value="Segment"/>
</dbReference>
<evidence type="ECO:0000313" key="11">
    <source>
        <dbReference type="EMBL" id="AIX19549.1"/>
    </source>
</evidence>
<dbReference type="EMBL" id="KJ019083">
    <property type="protein sequence ID" value="AIX27025.1"/>
    <property type="molecule type" value="Genomic_DNA"/>
</dbReference>
<dbReference type="Proteomes" id="UP000185360">
    <property type="component" value="Genome"/>
</dbReference>
<dbReference type="EMBL" id="KJ019124">
    <property type="protein sequence ID" value="AIX37220.1"/>
    <property type="molecule type" value="Genomic_DNA"/>
</dbReference>
<dbReference type="EMBL" id="KJ019050">
    <property type="protein sequence ID" value="AIX19549.1"/>
    <property type="molecule type" value="Genomic_DNA"/>
</dbReference>
<dbReference type="Proteomes" id="UP000185350">
    <property type="component" value="Segment"/>
</dbReference>
<evidence type="ECO:0000313" key="38">
    <source>
        <dbReference type="EMBL" id="AIX38524.1"/>
    </source>
</evidence>
<dbReference type="Proteomes" id="UP000185377">
    <property type="component" value="Segment"/>
</dbReference>
<dbReference type="Proteomes" id="UP000185353">
    <property type="component" value="Segment"/>
</dbReference>
<evidence type="ECO:0000313" key="50">
    <source>
        <dbReference type="Proteomes" id="UP000185365"/>
    </source>
</evidence>
<evidence type="ECO:0000313" key="44">
    <source>
        <dbReference type="EMBL" id="AIX46366.1"/>
    </source>
</evidence>
<evidence type="ECO:0000313" key="46">
    <source>
        <dbReference type="EMBL" id="AIX47008.1"/>
    </source>
</evidence>
<dbReference type="Proteomes" id="UP000033003">
    <property type="component" value="Segment"/>
</dbReference>
<dbReference type="Proteomes" id="UP000185352">
    <property type="component" value="Segment"/>
</dbReference>
<dbReference type="EMBL" id="KJ019126">
    <property type="protein sequence ID" value="AIX37656.1"/>
    <property type="molecule type" value="Genomic_DNA"/>
</dbReference>